<feature type="region of interest" description="Disordered" evidence="1">
    <location>
        <begin position="19"/>
        <end position="99"/>
    </location>
</feature>
<feature type="compositionally biased region" description="Polar residues" evidence="1">
    <location>
        <begin position="50"/>
        <end position="81"/>
    </location>
</feature>
<keyword evidence="2" id="KW-1133">Transmembrane helix</keyword>
<protein>
    <recommendedName>
        <fullName evidence="6">Fucose-specific lectin</fullName>
    </recommendedName>
</protein>
<evidence type="ECO:0000256" key="1">
    <source>
        <dbReference type="SAM" id="MobiDB-lite"/>
    </source>
</evidence>
<dbReference type="EMBL" id="SKBQ01000007">
    <property type="protein sequence ID" value="TPX08204.1"/>
    <property type="molecule type" value="Genomic_DNA"/>
</dbReference>
<accession>A0A507AP27</accession>
<dbReference type="InParanoid" id="A0A507AP27"/>
<comment type="caution">
    <text evidence="3">The sequence shown here is derived from an EMBL/GenBank/DDBJ whole genome shotgun (WGS) entry which is preliminary data.</text>
</comment>
<feature type="transmembrane region" description="Helical" evidence="2">
    <location>
        <begin position="117"/>
        <end position="141"/>
    </location>
</feature>
<dbReference type="STRING" id="1093900.A0A507AP27"/>
<keyword evidence="2" id="KW-0812">Transmembrane</keyword>
<evidence type="ECO:0000313" key="3">
    <source>
        <dbReference type="EMBL" id="TPX08204.1"/>
    </source>
</evidence>
<dbReference type="EMBL" id="SKBQ01000007">
    <property type="protein sequence ID" value="TPX08325.1"/>
    <property type="molecule type" value="Genomic_DNA"/>
</dbReference>
<feature type="region of interest" description="Disordered" evidence="1">
    <location>
        <begin position="143"/>
        <end position="171"/>
    </location>
</feature>
<dbReference type="Proteomes" id="UP000319257">
    <property type="component" value="Unassembled WGS sequence"/>
</dbReference>
<sequence>MSGDQAQYSTLEVAHRAADTSQKEVYHGQSDLPQVVTPHPGHEYYKPEDQASQGQYPTTGYSGNTGSYYQNSEHGGNSQYYQGVPQYPQEGGYGQASPPLLEKPKGKRICGLAARTFWIIAALVGLGLVAAIVGGAVGGTLSKNNSKDSSAQQDKGQGGGSGQNSTTTEPNTVLLGDSRIAAANWTDQGQYVHYAVVTQDKYSNLLGSFWDTQNQTWSSVNISAILTKSGSPIAAKPGTPLALASTGYPGWRFQLNLYYLTPSNGVGEIYTGDLQGRQWGVGALVKEAPKVAAPDSQLAALWHRCPYGCSNQLYILYEDDKNVLNLLNSSDWTPTKSILQGLDPSSGLALVPFIFDGGSNGTNAAEMRLYFNSGNALDELKWNNKKVWESGYQITKTISKNPPPQYVATSWDSWQQVMVVTRNANGTVSGQRWDKDKWNTDEAISLAGGPGNATFSYIGMNGEGRFYGLLKGEIHEYRWDFGNPYAFIYVGTVPVPDPKKDS</sequence>
<dbReference type="Gene3D" id="2.120.10.70">
    <property type="entry name" value="Fucose-specific lectin"/>
    <property type="match status" value="1"/>
</dbReference>
<keyword evidence="2" id="KW-0472">Membrane</keyword>
<dbReference type="AlphaFoldDB" id="A0A507AP27"/>
<dbReference type="RefSeq" id="XP_030989915.1">
    <property type="nucleotide sequence ID" value="XM_031135895.1"/>
</dbReference>
<evidence type="ECO:0000256" key="2">
    <source>
        <dbReference type="SAM" id="Phobius"/>
    </source>
</evidence>
<name>A0A507AP27_9PEZI</name>
<keyword evidence="5" id="KW-1185">Reference proteome</keyword>
<feature type="compositionally biased region" description="Basic and acidic residues" evidence="1">
    <location>
        <begin position="40"/>
        <end position="49"/>
    </location>
</feature>
<organism evidence="3 5">
    <name type="scientific">Thyridium curvatum</name>
    <dbReference type="NCBI Taxonomy" id="1093900"/>
    <lineage>
        <taxon>Eukaryota</taxon>
        <taxon>Fungi</taxon>
        <taxon>Dikarya</taxon>
        <taxon>Ascomycota</taxon>
        <taxon>Pezizomycotina</taxon>
        <taxon>Sordariomycetes</taxon>
        <taxon>Sordariomycetidae</taxon>
        <taxon>Thyridiales</taxon>
        <taxon>Thyridiaceae</taxon>
        <taxon>Thyridium</taxon>
    </lineage>
</organism>
<evidence type="ECO:0000313" key="5">
    <source>
        <dbReference type="Proteomes" id="UP000319257"/>
    </source>
</evidence>
<evidence type="ECO:0008006" key="6">
    <source>
        <dbReference type="Google" id="ProtNLM"/>
    </source>
</evidence>
<gene>
    <name evidence="3" type="ORF">E0L32_001779</name>
    <name evidence="4" type="ORF">E0L32_001900</name>
</gene>
<dbReference type="OrthoDB" id="5396810at2759"/>
<reference evidence="3 5" key="1">
    <citation type="submission" date="2019-06" db="EMBL/GenBank/DDBJ databases">
        <title>Draft genome sequence of the filamentous fungus Phialemoniopsis curvata isolated from diesel fuel.</title>
        <authorList>
            <person name="Varaljay V.A."/>
            <person name="Lyon W.J."/>
            <person name="Crouch A.L."/>
            <person name="Drake C.E."/>
            <person name="Hollomon J.M."/>
            <person name="Nadeau L.J."/>
            <person name="Nunn H.S."/>
            <person name="Stevenson B.S."/>
            <person name="Bojanowski C.L."/>
            <person name="Crookes-Goodson W.J."/>
        </authorList>
    </citation>
    <scope>NUCLEOTIDE SEQUENCE [LARGE SCALE GENOMIC DNA]</scope>
    <source>
        <strain evidence="3 5">D216</strain>
    </source>
</reference>
<evidence type="ECO:0000313" key="4">
    <source>
        <dbReference type="EMBL" id="TPX08325.1"/>
    </source>
</evidence>
<dbReference type="SUPFAM" id="SSF89372">
    <property type="entry name" value="Fucose-specific lectin"/>
    <property type="match status" value="1"/>
</dbReference>
<dbReference type="GeneID" id="41969226"/>
<proteinExistence type="predicted"/>